<feature type="transmembrane region" description="Helical" evidence="2">
    <location>
        <begin position="129"/>
        <end position="157"/>
    </location>
</feature>
<feature type="signal peptide" evidence="3">
    <location>
        <begin position="1"/>
        <end position="17"/>
    </location>
</feature>
<accession>A0AA39JJ04</accession>
<evidence type="ECO:0000313" key="5">
    <source>
        <dbReference type="Proteomes" id="UP001175211"/>
    </source>
</evidence>
<organism evidence="4 5">
    <name type="scientific">Armillaria tabescens</name>
    <name type="common">Ringless honey mushroom</name>
    <name type="synonym">Agaricus tabescens</name>
    <dbReference type="NCBI Taxonomy" id="1929756"/>
    <lineage>
        <taxon>Eukaryota</taxon>
        <taxon>Fungi</taxon>
        <taxon>Dikarya</taxon>
        <taxon>Basidiomycota</taxon>
        <taxon>Agaricomycotina</taxon>
        <taxon>Agaricomycetes</taxon>
        <taxon>Agaricomycetidae</taxon>
        <taxon>Agaricales</taxon>
        <taxon>Marasmiineae</taxon>
        <taxon>Physalacriaceae</taxon>
        <taxon>Desarmillaria</taxon>
    </lineage>
</organism>
<dbReference type="Proteomes" id="UP001175211">
    <property type="component" value="Unassembled WGS sequence"/>
</dbReference>
<keyword evidence="5" id="KW-1185">Reference proteome</keyword>
<evidence type="ECO:0000256" key="1">
    <source>
        <dbReference type="SAM" id="MobiDB-lite"/>
    </source>
</evidence>
<comment type="caution">
    <text evidence="4">The sequence shown here is derived from an EMBL/GenBank/DDBJ whole genome shotgun (WGS) entry which is preliminary data.</text>
</comment>
<evidence type="ECO:0000313" key="4">
    <source>
        <dbReference type="EMBL" id="KAK0443052.1"/>
    </source>
</evidence>
<dbReference type="AlphaFoldDB" id="A0AA39JJ04"/>
<proteinExistence type="predicted"/>
<reference evidence="4" key="1">
    <citation type="submission" date="2023-06" db="EMBL/GenBank/DDBJ databases">
        <authorList>
            <consortium name="Lawrence Berkeley National Laboratory"/>
            <person name="Ahrendt S."/>
            <person name="Sahu N."/>
            <person name="Indic B."/>
            <person name="Wong-Bajracharya J."/>
            <person name="Merenyi Z."/>
            <person name="Ke H.-M."/>
            <person name="Monk M."/>
            <person name="Kocsube S."/>
            <person name="Drula E."/>
            <person name="Lipzen A."/>
            <person name="Balint B."/>
            <person name="Henrissat B."/>
            <person name="Andreopoulos B."/>
            <person name="Martin F.M."/>
            <person name="Harder C.B."/>
            <person name="Rigling D."/>
            <person name="Ford K.L."/>
            <person name="Foster G.D."/>
            <person name="Pangilinan J."/>
            <person name="Papanicolaou A."/>
            <person name="Barry K."/>
            <person name="LaButti K."/>
            <person name="Viragh M."/>
            <person name="Koriabine M."/>
            <person name="Yan M."/>
            <person name="Riley R."/>
            <person name="Champramary S."/>
            <person name="Plett K.L."/>
            <person name="Tsai I.J."/>
            <person name="Slot J."/>
            <person name="Sipos G."/>
            <person name="Plett J."/>
            <person name="Nagy L.G."/>
            <person name="Grigoriev I.V."/>
        </authorList>
    </citation>
    <scope>NUCLEOTIDE SEQUENCE</scope>
    <source>
        <strain evidence="4">CCBAS 213</strain>
    </source>
</reference>
<sequence>MYGLLLFILSAAIRSFGLKITNSVPDNVRTGETVSAFLAHFDGDPADFYLTMSCTSGGKTTKSVSNVANFTSDATEDISIVSLGNCIISALLHSEPQADTLIAESEPFNLRESTSESQPSPTSAPADQIYFIVQMINLGLGATSFLGVLGIILYLFLQRTRATPRNRLNTKPSSISDPVIIPPPDQRLTFTPPKTMESNRAVRNFSLISRRTADVPTGVQSLGASDPSQYSTTTSENLTLLAFPLPPAARQTELQEFVARLRREVSLRSTKFSLEERRAASEERLHKQIAGMQSEISYLTAQLDLAWAMGFGQAAPSADSGSRRSAESGTLSVHSRVPQASNVTS</sequence>
<keyword evidence="2" id="KW-0812">Transmembrane</keyword>
<dbReference type="EMBL" id="JAUEPS010000061">
    <property type="protein sequence ID" value="KAK0443052.1"/>
    <property type="molecule type" value="Genomic_DNA"/>
</dbReference>
<feature type="compositionally biased region" description="Polar residues" evidence="1">
    <location>
        <begin position="327"/>
        <end position="345"/>
    </location>
</feature>
<dbReference type="RefSeq" id="XP_060324546.1">
    <property type="nucleotide sequence ID" value="XM_060465625.1"/>
</dbReference>
<gene>
    <name evidence="4" type="ORF">EV420DRAFT_1069527</name>
</gene>
<feature type="region of interest" description="Disordered" evidence="1">
    <location>
        <begin position="167"/>
        <end position="193"/>
    </location>
</feature>
<dbReference type="GeneID" id="85349173"/>
<evidence type="ECO:0000256" key="2">
    <source>
        <dbReference type="SAM" id="Phobius"/>
    </source>
</evidence>
<feature type="region of interest" description="Disordered" evidence="1">
    <location>
        <begin position="316"/>
        <end position="345"/>
    </location>
</feature>
<keyword evidence="2" id="KW-1133">Transmembrane helix</keyword>
<keyword evidence="3" id="KW-0732">Signal</keyword>
<feature type="chain" id="PRO_5041281183" description="Mid2 domain-containing protein" evidence="3">
    <location>
        <begin position="18"/>
        <end position="345"/>
    </location>
</feature>
<name>A0AA39JJ04_ARMTA</name>
<protein>
    <recommendedName>
        <fullName evidence="6">Mid2 domain-containing protein</fullName>
    </recommendedName>
</protein>
<keyword evidence="2" id="KW-0472">Membrane</keyword>
<evidence type="ECO:0000256" key="3">
    <source>
        <dbReference type="SAM" id="SignalP"/>
    </source>
</evidence>
<evidence type="ECO:0008006" key="6">
    <source>
        <dbReference type="Google" id="ProtNLM"/>
    </source>
</evidence>